<evidence type="ECO:0000313" key="3">
    <source>
        <dbReference type="Proteomes" id="UP001295444"/>
    </source>
</evidence>
<evidence type="ECO:0000313" key="2">
    <source>
        <dbReference type="EMBL" id="CAH2305175.1"/>
    </source>
</evidence>
<keyword evidence="3" id="KW-1185">Reference proteome</keyword>
<dbReference type="Proteomes" id="UP001295444">
    <property type="component" value="Chromosome 07"/>
</dbReference>
<evidence type="ECO:0000256" key="1">
    <source>
        <dbReference type="SAM" id="MobiDB-lite"/>
    </source>
</evidence>
<feature type="non-terminal residue" evidence="2">
    <location>
        <position position="86"/>
    </location>
</feature>
<dbReference type="EMBL" id="OW240918">
    <property type="protein sequence ID" value="CAH2305175.1"/>
    <property type="molecule type" value="Genomic_DNA"/>
</dbReference>
<organism evidence="2 3">
    <name type="scientific">Pelobates cultripes</name>
    <name type="common">Western spadefoot toad</name>
    <dbReference type="NCBI Taxonomy" id="61616"/>
    <lineage>
        <taxon>Eukaryota</taxon>
        <taxon>Metazoa</taxon>
        <taxon>Chordata</taxon>
        <taxon>Craniata</taxon>
        <taxon>Vertebrata</taxon>
        <taxon>Euteleostomi</taxon>
        <taxon>Amphibia</taxon>
        <taxon>Batrachia</taxon>
        <taxon>Anura</taxon>
        <taxon>Pelobatoidea</taxon>
        <taxon>Pelobatidae</taxon>
        <taxon>Pelobates</taxon>
    </lineage>
</organism>
<feature type="compositionally biased region" description="Basic and acidic residues" evidence="1">
    <location>
        <begin position="41"/>
        <end position="54"/>
    </location>
</feature>
<reference evidence="2" key="1">
    <citation type="submission" date="2022-03" db="EMBL/GenBank/DDBJ databases">
        <authorList>
            <person name="Alioto T."/>
            <person name="Alioto T."/>
            <person name="Gomez Garrido J."/>
        </authorList>
    </citation>
    <scope>NUCLEOTIDE SEQUENCE</scope>
</reference>
<name>A0AAD1WGU8_PELCU</name>
<gene>
    <name evidence="2" type="ORF">PECUL_23A004537</name>
</gene>
<dbReference type="AlphaFoldDB" id="A0AAD1WGU8"/>
<accession>A0AAD1WGU8</accession>
<sequence>MSWSEGRATEVGGEVDSHSAEVLLRGPVGRQREAVGGPLLGDRRRVSVKGKAEGKNNGPRWADERNPDAGIQKKKQTPVHRTKDTG</sequence>
<feature type="region of interest" description="Disordered" evidence="1">
    <location>
        <begin position="1"/>
        <end position="86"/>
    </location>
</feature>
<proteinExistence type="predicted"/>
<protein>
    <submittedName>
        <fullName evidence="2">Uncharacterized protein</fullName>
    </submittedName>
</protein>